<protein>
    <submittedName>
        <fullName evidence="1">HK97 gp10 family phage protein</fullName>
    </submittedName>
</protein>
<proteinExistence type="predicted"/>
<dbReference type="RefSeq" id="WP_206783083.1">
    <property type="nucleotide sequence ID" value="NZ_JAEMWV010000011.1"/>
</dbReference>
<sequence>MSMKFTGLETLQKQLKQLENIGDQIVAKALRAGAEVLRQEIIKRAPRHTGNLIEKIIVSKVVEGHIDIGPEVKGSFYARFLEYGTSKMPAQPFIEPAFLVVKDKIQAVMAEVVQQELKHL</sequence>
<comment type="caution">
    <text evidence="1">The sequence shown here is derived from an EMBL/GenBank/DDBJ whole genome shotgun (WGS) entry which is preliminary data.</text>
</comment>
<evidence type="ECO:0000313" key="2">
    <source>
        <dbReference type="Proteomes" id="UP000664578"/>
    </source>
</evidence>
<evidence type="ECO:0000313" key="1">
    <source>
        <dbReference type="EMBL" id="MBN8253607.1"/>
    </source>
</evidence>
<dbReference type="InterPro" id="IPR010064">
    <property type="entry name" value="HK97-gp10_tail"/>
</dbReference>
<reference evidence="1" key="1">
    <citation type="submission" date="2020-12" db="EMBL/GenBank/DDBJ databases">
        <title>PHA producing bacteria isolated from mangrove.</title>
        <authorList>
            <person name="Zheng W."/>
            <person name="Yu S."/>
            <person name="Huang Y."/>
        </authorList>
    </citation>
    <scope>NUCLEOTIDE SEQUENCE</scope>
    <source>
        <strain evidence="1">GN22-4</strain>
    </source>
</reference>
<organism evidence="1 2">
    <name type="scientific">Priestia flexa</name>
    <dbReference type="NCBI Taxonomy" id="86664"/>
    <lineage>
        <taxon>Bacteria</taxon>
        <taxon>Bacillati</taxon>
        <taxon>Bacillota</taxon>
        <taxon>Bacilli</taxon>
        <taxon>Bacillales</taxon>
        <taxon>Bacillaceae</taxon>
        <taxon>Priestia</taxon>
    </lineage>
</organism>
<accession>A0A8I1SN81</accession>
<gene>
    <name evidence="1" type="ORF">JF537_18815</name>
</gene>
<dbReference type="NCBIfam" id="TIGR01725">
    <property type="entry name" value="phge_HK97_gp10"/>
    <property type="match status" value="1"/>
</dbReference>
<dbReference type="EMBL" id="JAEMWV010000011">
    <property type="protein sequence ID" value="MBN8253607.1"/>
    <property type="molecule type" value="Genomic_DNA"/>
</dbReference>
<dbReference type="Proteomes" id="UP000664578">
    <property type="component" value="Unassembled WGS sequence"/>
</dbReference>
<dbReference type="Pfam" id="PF04883">
    <property type="entry name" value="HK97-gp10_like"/>
    <property type="match status" value="1"/>
</dbReference>
<dbReference type="AlphaFoldDB" id="A0A8I1SN81"/>
<name>A0A8I1SN81_9BACI</name>